<accession>A0A8J3S6C8</accession>
<gene>
    <name evidence="1" type="ORF">Pro02_59630</name>
</gene>
<evidence type="ECO:0000313" key="2">
    <source>
        <dbReference type="Proteomes" id="UP000655044"/>
    </source>
</evidence>
<dbReference type="RefSeq" id="WP_189243495.1">
    <property type="nucleotide sequence ID" value="NZ_BMQP01000041.1"/>
</dbReference>
<comment type="caution">
    <text evidence="1">The sequence shown here is derived from an EMBL/GenBank/DDBJ whole genome shotgun (WGS) entry which is preliminary data.</text>
</comment>
<proteinExistence type="predicted"/>
<protein>
    <recommendedName>
        <fullName evidence="3">Superoxide dismutase</fullName>
    </recommendedName>
</protein>
<dbReference type="InterPro" id="IPR011042">
    <property type="entry name" value="6-blade_b-propeller_TolB-like"/>
</dbReference>
<dbReference type="Gene3D" id="2.120.10.30">
    <property type="entry name" value="TolB, C-terminal domain"/>
    <property type="match status" value="1"/>
</dbReference>
<dbReference type="EMBL" id="BOOI01000061">
    <property type="protein sequence ID" value="GIH87555.1"/>
    <property type="molecule type" value="Genomic_DNA"/>
</dbReference>
<dbReference type="SUPFAM" id="SSF63829">
    <property type="entry name" value="Calcium-dependent phosphotriesterase"/>
    <property type="match status" value="1"/>
</dbReference>
<evidence type="ECO:0000313" key="1">
    <source>
        <dbReference type="EMBL" id="GIH87555.1"/>
    </source>
</evidence>
<evidence type="ECO:0008006" key="3">
    <source>
        <dbReference type="Google" id="ProtNLM"/>
    </source>
</evidence>
<reference evidence="1" key="1">
    <citation type="submission" date="2021-01" db="EMBL/GenBank/DDBJ databases">
        <title>Whole genome shotgun sequence of Planobispora rosea NBRC 15558.</title>
        <authorList>
            <person name="Komaki H."/>
            <person name="Tamura T."/>
        </authorList>
    </citation>
    <scope>NUCLEOTIDE SEQUENCE</scope>
    <source>
        <strain evidence="1">NBRC 15558</strain>
    </source>
</reference>
<organism evidence="1 2">
    <name type="scientific">Planobispora rosea</name>
    <dbReference type="NCBI Taxonomy" id="35762"/>
    <lineage>
        <taxon>Bacteria</taxon>
        <taxon>Bacillati</taxon>
        <taxon>Actinomycetota</taxon>
        <taxon>Actinomycetes</taxon>
        <taxon>Streptosporangiales</taxon>
        <taxon>Streptosporangiaceae</taxon>
        <taxon>Planobispora</taxon>
    </lineage>
</organism>
<dbReference type="Proteomes" id="UP000655044">
    <property type="component" value="Unassembled WGS sequence"/>
</dbReference>
<keyword evidence="2" id="KW-1185">Reference proteome</keyword>
<dbReference type="AlphaFoldDB" id="A0A8J3S6C8"/>
<name>A0A8J3S6C8_PLARO</name>
<sequence>MAIISAYTLPGERVLPEGIAYSSAHGFYAGSIADGTIFRGSLDDELAQVWQPPGKDARTCVLGMAVHRDQWLVACGGETGHLFVYDMADSALVARRTVPAAKTLLNDVWTVGGAAFVTDSARPVLWRLPLGATPQAIGEPEVFADLSSAGANAFLNGITATADGTALLVAAQGTGTLWRVETASGAVEQVHLPEGCGFCADGLLLLGDRLLLGVVNETREGTIVFSLAAVALDAAARKAVPVGKWDDPRFDTPTTIALARRRLLVVNSQLTRAEPAAPFHVISMDLPPLP</sequence>